<gene>
    <name evidence="1" type="ORF">HC031_19625</name>
</gene>
<keyword evidence="2" id="KW-1185">Reference proteome</keyword>
<reference evidence="1 2" key="1">
    <citation type="submission" date="2020-03" db="EMBL/GenBank/DDBJ databases">
        <title>WGS of the type strain of Planosporangium spp.</title>
        <authorList>
            <person name="Thawai C."/>
        </authorList>
    </citation>
    <scope>NUCLEOTIDE SEQUENCE [LARGE SCALE GENOMIC DNA]</scope>
    <source>
        <strain evidence="1 2">TBRC 5610</strain>
    </source>
</reference>
<name>A0ABX0Y0Q3_9ACTN</name>
<protein>
    <submittedName>
        <fullName evidence="1">Nitroreductase family deazaflavin-dependent oxidoreductase</fullName>
    </submittedName>
</protein>
<sequence>MTEPRRTDPTTMTREEMRAFNTAMVDRIRAAEPQPYAEECYVLRVVHVCGRHSGQLRTFPIAVTQLDCRRYLCAPHRGRDWVRNLLAAGNCRVERDPVPDHRAVLVDGDEAAPVVAAYLRKLDRPTNQWPFRPDAPVSEIRQHTDQLAIFRLEPEAD</sequence>
<organism evidence="1 2">
    <name type="scientific">Planosporangium thailandense</name>
    <dbReference type="NCBI Taxonomy" id="765197"/>
    <lineage>
        <taxon>Bacteria</taxon>
        <taxon>Bacillati</taxon>
        <taxon>Actinomycetota</taxon>
        <taxon>Actinomycetes</taxon>
        <taxon>Micromonosporales</taxon>
        <taxon>Micromonosporaceae</taxon>
        <taxon>Planosporangium</taxon>
    </lineage>
</organism>
<comment type="caution">
    <text evidence="1">The sequence shown here is derived from an EMBL/GenBank/DDBJ whole genome shotgun (WGS) entry which is preliminary data.</text>
</comment>
<evidence type="ECO:0000313" key="1">
    <source>
        <dbReference type="EMBL" id="NJC71908.1"/>
    </source>
</evidence>
<dbReference type="InterPro" id="IPR012349">
    <property type="entry name" value="Split_barrel_FMN-bd"/>
</dbReference>
<accession>A0ABX0Y0Q3</accession>
<dbReference type="Gene3D" id="2.30.110.10">
    <property type="entry name" value="Electron Transport, Fmn-binding Protein, Chain A"/>
    <property type="match status" value="1"/>
</dbReference>
<dbReference type="RefSeq" id="WP_167926811.1">
    <property type="nucleotide sequence ID" value="NZ_JAATVY010000014.1"/>
</dbReference>
<dbReference type="EMBL" id="JAATVY010000014">
    <property type="protein sequence ID" value="NJC71908.1"/>
    <property type="molecule type" value="Genomic_DNA"/>
</dbReference>
<evidence type="ECO:0000313" key="2">
    <source>
        <dbReference type="Proteomes" id="UP000722989"/>
    </source>
</evidence>
<dbReference type="Proteomes" id="UP000722989">
    <property type="component" value="Unassembled WGS sequence"/>
</dbReference>
<proteinExistence type="predicted"/>